<comment type="caution">
    <text evidence="2">The sequence shown here is derived from an EMBL/GenBank/DDBJ whole genome shotgun (WGS) entry which is preliminary data.</text>
</comment>
<dbReference type="InterPro" id="IPR054209">
    <property type="entry name" value="DUF6916"/>
</dbReference>
<evidence type="ECO:0000313" key="2">
    <source>
        <dbReference type="EMBL" id="MDP9835269.1"/>
    </source>
</evidence>
<sequence length="106" mass="11795">MTDQQMIPITQEAFNPYLGSVFSVRNIDVPFELKLVEIEDTAKGRPWPTSLRRPFTMIFAGPPEAILIEGLRVIAAPDGAFCELYLIPIMTHDAATVGQQYQATVN</sequence>
<proteinExistence type="predicted"/>
<gene>
    <name evidence="2" type="ORF">J2T09_000010</name>
</gene>
<protein>
    <recommendedName>
        <fullName evidence="1">DUF6916 domain-containing protein</fullName>
    </recommendedName>
</protein>
<name>A0ABT9PNI1_9HYPH</name>
<accession>A0ABT9PNI1</accession>
<dbReference type="EMBL" id="JAUSRF010000001">
    <property type="protein sequence ID" value="MDP9835269.1"/>
    <property type="molecule type" value="Genomic_DNA"/>
</dbReference>
<dbReference type="RefSeq" id="WP_306829738.1">
    <property type="nucleotide sequence ID" value="NZ_JAUSRF010000001.1"/>
</dbReference>
<evidence type="ECO:0000259" key="1">
    <source>
        <dbReference type="Pfam" id="PF21880"/>
    </source>
</evidence>
<feature type="domain" description="DUF6916" evidence="1">
    <location>
        <begin position="9"/>
        <end position="104"/>
    </location>
</feature>
<reference evidence="2 3" key="1">
    <citation type="submission" date="2023-07" db="EMBL/GenBank/DDBJ databases">
        <title>Sorghum-associated microbial communities from plants grown in Nebraska, USA.</title>
        <authorList>
            <person name="Schachtman D."/>
        </authorList>
    </citation>
    <scope>NUCLEOTIDE SEQUENCE [LARGE SCALE GENOMIC DNA]</scope>
    <source>
        <strain evidence="2 3">DS1307</strain>
    </source>
</reference>
<organism evidence="2 3">
    <name type="scientific">Neorhizobium huautlense</name>
    <dbReference type="NCBI Taxonomy" id="67774"/>
    <lineage>
        <taxon>Bacteria</taxon>
        <taxon>Pseudomonadati</taxon>
        <taxon>Pseudomonadota</taxon>
        <taxon>Alphaproteobacteria</taxon>
        <taxon>Hyphomicrobiales</taxon>
        <taxon>Rhizobiaceae</taxon>
        <taxon>Rhizobium/Agrobacterium group</taxon>
        <taxon>Neorhizobium</taxon>
    </lineage>
</organism>
<dbReference type="Pfam" id="PF21880">
    <property type="entry name" value="DUF6916"/>
    <property type="match status" value="1"/>
</dbReference>
<evidence type="ECO:0000313" key="3">
    <source>
        <dbReference type="Proteomes" id="UP001241472"/>
    </source>
</evidence>
<keyword evidence="3" id="KW-1185">Reference proteome</keyword>
<dbReference type="Proteomes" id="UP001241472">
    <property type="component" value="Unassembled WGS sequence"/>
</dbReference>